<proteinExistence type="predicted"/>
<dbReference type="InterPro" id="IPR020806">
    <property type="entry name" value="PKS_PP-bd"/>
</dbReference>
<dbReference type="InterPro" id="IPR036736">
    <property type="entry name" value="ACP-like_sf"/>
</dbReference>
<gene>
    <name evidence="4" type="ORF">ETD86_43180</name>
</gene>
<evidence type="ECO:0000313" key="5">
    <source>
        <dbReference type="Proteomes" id="UP000309128"/>
    </source>
</evidence>
<dbReference type="SUPFAM" id="SSF53474">
    <property type="entry name" value="alpha/beta-Hydrolases"/>
    <property type="match status" value="1"/>
</dbReference>
<organism evidence="4 5">
    <name type="scientific">Nonomuraea turkmeniaca</name>
    <dbReference type="NCBI Taxonomy" id="103838"/>
    <lineage>
        <taxon>Bacteria</taxon>
        <taxon>Bacillati</taxon>
        <taxon>Actinomycetota</taxon>
        <taxon>Actinomycetes</taxon>
        <taxon>Streptosporangiales</taxon>
        <taxon>Streptosporangiaceae</taxon>
        <taxon>Nonomuraea</taxon>
    </lineage>
</organism>
<name>A0A5S4F0I5_9ACTN</name>
<dbReference type="Proteomes" id="UP000309128">
    <property type="component" value="Unassembled WGS sequence"/>
</dbReference>
<keyword evidence="1" id="KW-0596">Phosphopantetheine</keyword>
<dbReference type="InterPro" id="IPR006162">
    <property type="entry name" value="Ppantetheine_attach_site"/>
</dbReference>
<evidence type="ECO:0000259" key="3">
    <source>
        <dbReference type="PROSITE" id="PS50075"/>
    </source>
</evidence>
<keyword evidence="5" id="KW-1185">Reference proteome</keyword>
<dbReference type="PANTHER" id="PTHR43775:SF37">
    <property type="entry name" value="SI:DKEY-61P9.11"/>
    <property type="match status" value="1"/>
</dbReference>
<evidence type="ECO:0000256" key="2">
    <source>
        <dbReference type="ARBA" id="ARBA00022553"/>
    </source>
</evidence>
<comment type="caution">
    <text evidence="4">The sequence shown here is derived from an EMBL/GenBank/DDBJ whole genome shotgun (WGS) entry which is preliminary data.</text>
</comment>
<dbReference type="InterPro" id="IPR009081">
    <property type="entry name" value="PP-bd_ACP"/>
</dbReference>
<dbReference type="Pfam" id="PF00975">
    <property type="entry name" value="Thioesterase"/>
    <property type="match status" value="1"/>
</dbReference>
<dbReference type="PROSITE" id="PS50075">
    <property type="entry name" value="CARRIER"/>
    <property type="match status" value="1"/>
</dbReference>
<sequence>ALSRIPYFAEIADVPAGPAERSLDLAGLPPEEALAVVSAKVRDRAAAVLGIDAHRLGDDTVLTDLGLDSLAATRLRGTVEHDFGVTVPTAPLLKGGSVGALVRTVAGGLGLPAATPVGPRDAAERQVVRVLTDLLGREPSVTEPLDPGVLPAALDLLTCELRTAPPALGTAAEIADVIRQADEAAAQRGAVRTLTSGESGKPIFLAHPAGGTTGVYTQLADRLSVPVLGLERLSGPLDIPERAARYAQAIKDTCPGPYRLGGWSFGGILAFEIAQRLDDVELVAMIDSGLPEQVPEAARHEIHARRYADFAAYLRKTYGAEIRLDPAELLALDKPGQLALTEARIAESGVLDRLSPAILRHQLTSHEDTRAIERYRPRRPYPGRVVLYRSTDPTPWTVEDPRYAHENDPARGWGPYTTDLEIVAIPGSHHLNLLDPPHVEVVADHLKGRL</sequence>
<dbReference type="SMART" id="SM00823">
    <property type="entry name" value="PKS_PP"/>
    <property type="match status" value="1"/>
</dbReference>
<keyword evidence="2" id="KW-0597">Phosphoprotein</keyword>
<feature type="non-terminal residue" evidence="4">
    <location>
        <position position="1"/>
    </location>
</feature>
<dbReference type="InterPro" id="IPR050091">
    <property type="entry name" value="PKS_NRPS_Biosynth_Enz"/>
</dbReference>
<dbReference type="Gene3D" id="3.40.50.1820">
    <property type="entry name" value="alpha/beta hydrolase"/>
    <property type="match status" value="1"/>
</dbReference>
<dbReference type="Gene3D" id="1.10.1200.10">
    <property type="entry name" value="ACP-like"/>
    <property type="match status" value="1"/>
</dbReference>
<feature type="domain" description="Carrier" evidence="3">
    <location>
        <begin position="32"/>
        <end position="109"/>
    </location>
</feature>
<reference evidence="4 5" key="1">
    <citation type="submission" date="2019-05" db="EMBL/GenBank/DDBJ databases">
        <title>Draft genome sequence of Nonomuraea turkmeniaca DSM 43926.</title>
        <authorList>
            <person name="Saricaoglu S."/>
            <person name="Isik K."/>
        </authorList>
    </citation>
    <scope>NUCLEOTIDE SEQUENCE [LARGE SCALE GENOMIC DNA]</scope>
    <source>
        <strain evidence="4 5">DSM 43926</strain>
    </source>
</reference>
<protein>
    <submittedName>
        <fullName evidence="4">Polyketide synthase-like protein</fullName>
    </submittedName>
</protein>
<dbReference type="PANTHER" id="PTHR43775">
    <property type="entry name" value="FATTY ACID SYNTHASE"/>
    <property type="match status" value="1"/>
</dbReference>
<dbReference type="PROSITE" id="PS00012">
    <property type="entry name" value="PHOSPHOPANTETHEINE"/>
    <property type="match status" value="1"/>
</dbReference>
<dbReference type="GO" id="GO:0031177">
    <property type="term" value="F:phosphopantetheine binding"/>
    <property type="evidence" value="ECO:0007669"/>
    <property type="project" value="InterPro"/>
</dbReference>
<dbReference type="GO" id="GO:0004312">
    <property type="term" value="F:fatty acid synthase activity"/>
    <property type="evidence" value="ECO:0007669"/>
    <property type="project" value="TreeGrafter"/>
</dbReference>
<dbReference type="GO" id="GO:0006633">
    <property type="term" value="P:fatty acid biosynthetic process"/>
    <property type="evidence" value="ECO:0007669"/>
    <property type="project" value="TreeGrafter"/>
</dbReference>
<dbReference type="AlphaFoldDB" id="A0A5S4F0I5"/>
<accession>A0A5S4F0I5</accession>
<dbReference type="InterPro" id="IPR029058">
    <property type="entry name" value="AB_hydrolase_fold"/>
</dbReference>
<evidence type="ECO:0000256" key="1">
    <source>
        <dbReference type="ARBA" id="ARBA00022450"/>
    </source>
</evidence>
<dbReference type="SUPFAM" id="SSF47336">
    <property type="entry name" value="ACP-like"/>
    <property type="match status" value="1"/>
</dbReference>
<dbReference type="RefSeq" id="WP_246149151.1">
    <property type="nucleotide sequence ID" value="NZ_VCKY01000228.1"/>
</dbReference>
<evidence type="ECO:0000313" key="4">
    <source>
        <dbReference type="EMBL" id="TMR09555.1"/>
    </source>
</evidence>
<dbReference type="InterPro" id="IPR001031">
    <property type="entry name" value="Thioesterase"/>
</dbReference>
<dbReference type="Pfam" id="PF00550">
    <property type="entry name" value="PP-binding"/>
    <property type="match status" value="1"/>
</dbReference>
<dbReference type="EMBL" id="VCKY01000228">
    <property type="protein sequence ID" value="TMR09555.1"/>
    <property type="molecule type" value="Genomic_DNA"/>
</dbReference>